<comment type="caution">
    <text evidence="8">The sequence shown here is derived from an EMBL/GenBank/DDBJ whole genome shotgun (WGS) entry which is preliminary data.</text>
</comment>
<dbReference type="InterPro" id="IPR001497">
    <property type="entry name" value="MethylDNA_cys_MeTrfase_AS"/>
</dbReference>
<comment type="catalytic activity">
    <reaction evidence="1">
        <text>a 4-O-methyl-thymidine in DNA + L-cysteinyl-[protein] = a thymidine in DNA + S-methyl-L-cysteinyl-[protein]</text>
        <dbReference type="Rhea" id="RHEA:53428"/>
        <dbReference type="Rhea" id="RHEA-COMP:10131"/>
        <dbReference type="Rhea" id="RHEA-COMP:10132"/>
        <dbReference type="Rhea" id="RHEA-COMP:13555"/>
        <dbReference type="Rhea" id="RHEA-COMP:13556"/>
        <dbReference type="ChEBI" id="CHEBI:29950"/>
        <dbReference type="ChEBI" id="CHEBI:82612"/>
        <dbReference type="ChEBI" id="CHEBI:137386"/>
        <dbReference type="ChEBI" id="CHEBI:137387"/>
        <dbReference type="EC" id="2.1.1.63"/>
    </reaction>
</comment>
<dbReference type="Pfam" id="PF01035">
    <property type="entry name" value="DNA_binding_1"/>
    <property type="match status" value="1"/>
</dbReference>
<dbReference type="InterPro" id="IPR036631">
    <property type="entry name" value="MGMT_N_sf"/>
</dbReference>
<dbReference type="PROSITE" id="PS00374">
    <property type="entry name" value="MGMT"/>
    <property type="match status" value="1"/>
</dbReference>
<dbReference type="SUPFAM" id="SSF53155">
    <property type="entry name" value="Methylated DNA-protein cysteine methyltransferase domain"/>
    <property type="match status" value="1"/>
</dbReference>
<accession>A0ABT0JZG8</accession>
<dbReference type="InterPro" id="IPR014048">
    <property type="entry name" value="MethylDNA_cys_MeTrfase_DNA-bd"/>
</dbReference>
<keyword evidence="2" id="KW-0489">Methyltransferase</keyword>
<evidence type="ECO:0000259" key="7">
    <source>
        <dbReference type="Pfam" id="PF01035"/>
    </source>
</evidence>
<evidence type="ECO:0000256" key="5">
    <source>
        <dbReference type="ARBA" id="ARBA00023204"/>
    </source>
</evidence>
<feature type="domain" description="Methylated-DNA-[protein]-cysteine S-methyltransferase DNA binding" evidence="7">
    <location>
        <begin position="147"/>
        <end position="228"/>
    </location>
</feature>
<keyword evidence="9" id="KW-1185">Reference proteome</keyword>
<dbReference type="PANTHER" id="PTHR10815">
    <property type="entry name" value="METHYLATED-DNA--PROTEIN-CYSTEINE METHYLTRANSFERASE"/>
    <property type="match status" value="1"/>
</dbReference>
<dbReference type="NCBIfam" id="TIGR00589">
    <property type="entry name" value="ogt"/>
    <property type="match status" value="1"/>
</dbReference>
<keyword evidence="3" id="KW-0808">Transferase</keyword>
<proteinExistence type="predicted"/>
<dbReference type="InterPro" id="IPR036388">
    <property type="entry name" value="WH-like_DNA-bd_sf"/>
</dbReference>
<keyword evidence="4" id="KW-0227">DNA damage</keyword>
<dbReference type="PANTHER" id="PTHR10815:SF5">
    <property type="entry name" value="METHYLATED-DNA--PROTEIN-CYSTEINE METHYLTRANSFERASE"/>
    <property type="match status" value="1"/>
</dbReference>
<keyword evidence="5" id="KW-0234">DNA repair</keyword>
<reference evidence="8 9" key="1">
    <citation type="submission" date="2022-04" db="EMBL/GenBank/DDBJ databases">
        <title>Genome diversity in the genus Frankia.</title>
        <authorList>
            <person name="Carlos-Shanley C."/>
            <person name="Hahn D."/>
        </authorList>
    </citation>
    <scope>NUCLEOTIDE SEQUENCE [LARGE SCALE GENOMIC DNA]</scope>
    <source>
        <strain evidence="8 9">Ag45/Mut15</strain>
    </source>
</reference>
<evidence type="ECO:0000313" key="8">
    <source>
        <dbReference type="EMBL" id="MCK9876929.1"/>
    </source>
</evidence>
<organism evidence="8 9">
    <name type="scientific">Frankia umida</name>
    <dbReference type="NCBI Taxonomy" id="573489"/>
    <lineage>
        <taxon>Bacteria</taxon>
        <taxon>Bacillati</taxon>
        <taxon>Actinomycetota</taxon>
        <taxon>Actinomycetes</taxon>
        <taxon>Frankiales</taxon>
        <taxon>Frankiaceae</taxon>
        <taxon>Frankia</taxon>
    </lineage>
</organism>
<name>A0ABT0JZG8_9ACTN</name>
<dbReference type="EMBL" id="JALKFT010000013">
    <property type="protein sequence ID" value="MCK9876929.1"/>
    <property type="molecule type" value="Genomic_DNA"/>
</dbReference>
<evidence type="ECO:0000256" key="6">
    <source>
        <dbReference type="ARBA" id="ARBA00049348"/>
    </source>
</evidence>
<evidence type="ECO:0000256" key="2">
    <source>
        <dbReference type="ARBA" id="ARBA00022603"/>
    </source>
</evidence>
<evidence type="ECO:0000256" key="1">
    <source>
        <dbReference type="ARBA" id="ARBA00001286"/>
    </source>
</evidence>
<dbReference type="CDD" id="cd06445">
    <property type="entry name" value="ATase"/>
    <property type="match status" value="1"/>
</dbReference>
<evidence type="ECO:0000313" key="9">
    <source>
        <dbReference type="Proteomes" id="UP001201873"/>
    </source>
</evidence>
<dbReference type="Gene3D" id="1.10.10.10">
    <property type="entry name" value="Winged helix-like DNA-binding domain superfamily/Winged helix DNA-binding domain"/>
    <property type="match status" value="1"/>
</dbReference>
<protein>
    <submittedName>
        <fullName evidence="8">Methylated-DNA--[protein]-cysteine S-methyltransferase</fullName>
    </submittedName>
</protein>
<comment type="catalytic activity">
    <reaction evidence="6">
        <text>a 6-O-methyl-2'-deoxyguanosine in DNA + L-cysteinyl-[protein] = S-methyl-L-cysteinyl-[protein] + a 2'-deoxyguanosine in DNA</text>
        <dbReference type="Rhea" id="RHEA:24000"/>
        <dbReference type="Rhea" id="RHEA-COMP:10131"/>
        <dbReference type="Rhea" id="RHEA-COMP:10132"/>
        <dbReference type="Rhea" id="RHEA-COMP:11367"/>
        <dbReference type="Rhea" id="RHEA-COMP:11368"/>
        <dbReference type="ChEBI" id="CHEBI:29950"/>
        <dbReference type="ChEBI" id="CHEBI:82612"/>
        <dbReference type="ChEBI" id="CHEBI:85445"/>
        <dbReference type="ChEBI" id="CHEBI:85448"/>
        <dbReference type="EC" id="2.1.1.63"/>
    </reaction>
</comment>
<evidence type="ECO:0000256" key="4">
    <source>
        <dbReference type="ARBA" id="ARBA00022763"/>
    </source>
</evidence>
<dbReference type="InterPro" id="IPR036217">
    <property type="entry name" value="MethylDNA_cys_MeTrfase_DNAb"/>
</dbReference>
<gene>
    <name evidence="8" type="ORF">MXD59_14245</name>
</gene>
<dbReference type="SUPFAM" id="SSF46767">
    <property type="entry name" value="Methylated DNA-protein cysteine methyltransferase, C-terminal domain"/>
    <property type="match status" value="1"/>
</dbReference>
<sequence length="238" mass="24225">MHAGTRRPAHIRLDEAGLLDEVGPDAVGRVAGTGGGSARGFALFDTAIGRCGLAWGEAGLIAVSLPAGSDETTLALVHRHLRDRRGDSGETSNDRVSASGGFADLIQPGQGARPAEVAAAISRMAGLLAGARDDLADVRVDLGGVPAFHQRVYQVTRAIPPGSTLTYGEVAARLGMSGAAQAVGRALGRNPVPIVVPCHRVLASGGAMHGFSAPGGIETKHRMLVIEGALAPAPPTLF</sequence>
<dbReference type="Proteomes" id="UP001201873">
    <property type="component" value="Unassembled WGS sequence"/>
</dbReference>
<evidence type="ECO:0000256" key="3">
    <source>
        <dbReference type="ARBA" id="ARBA00022679"/>
    </source>
</evidence>